<evidence type="ECO:0000313" key="3">
    <source>
        <dbReference type="Proteomes" id="UP000593567"/>
    </source>
</evidence>
<feature type="region of interest" description="Disordered" evidence="1">
    <location>
        <begin position="83"/>
        <end position="113"/>
    </location>
</feature>
<feature type="compositionally biased region" description="Low complexity" evidence="1">
    <location>
        <begin position="83"/>
        <end position="105"/>
    </location>
</feature>
<protein>
    <submittedName>
        <fullName evidence="2">Uncharacterized protein</fullName>
    </submittedName>
</protein>
<name>A0A7J7K768_BUGNE</name>
<dbReference type="AlphaFoldDB" id="A0A7J7K768"/>
<reference evidence="2" key="1">
    <citation type="submission" date="2020-06" db="EMBL/GenBank/DDBJ databases">
        <title>Draft genome of Bugula neritina, a colonial animal packing powerful symbionts and potential medicines.</title>
        <authorList>
            <person name="Rayko M."/>
        </authorList>
    </citation>
    <scope>NUCLEOTIDE SEQUENCE [LARGE SCALE GENOMIC DNA]</scope>
    <source>
        <strain evidence="2">Kwan_BN1</strain>
    </source>
</reference>
<accession>A0A7J7K768</accession>
<organism evidence="2 3">
    <name type="scientific">Bugula neritina</name>
    <name type="common">Brown bryozoan</name>
    <name type="synonym">Sertularia neritina</name>
    <dbReference type="NCBI Taxonomy" id="10212"/>
    <lineage>
        <taxon>Eukaryota</taxon>
        <taxon>Metazoa</taxon>
        <taxon>Spiralia</taxon>
        <taxon>Lophotrochozoa</taxon>
        <taxon>Bryozoa</taxon>
        <taxon>Gymnolaemata</taxon>
        <taxon>Cheilostomatida</taxon>
        <taxon>Flustrina</taxon>
        <taxon>Buguloidea</taxon>
        <taxon>Bugulidae</taxon>
        <taxon>Bugula</taxon>
    </lineage>
</organism>
<proteinExistence type="predicted"/>
<sequence length="113" mass="12005">MTSQHTLMTSQHTLMTSQHTLMTSRVLQAAESTVSRVTQQRAPGWSEPWPVTTSSPSGIWRQSRDRRCCGRAALPCLPERVTGCGSTGSTSTRAALSPSSSPPALIGTFASGT</sequence>
<keyword evidence="3" id="KW-1185">Reference proteome</keyword>
<gene>
    <name evidence="2" type="ORF">EB796_007203</name>
</gene>
<feature type="region of interest" description="Disordered" evidence="1">
    <location>
        <begin position="32"/>
        <end position="61"/>
    </location>
</feature>
<comment type="caution">
    <text evidence="2">The sequence shown here is derived from an EMBL/GenBank/DDBJ whole genome shotgun (WGS) entry which is preliminary data.</text>
</comment>
<dbReference type="EMBL" id="VXIV02001062">
    <property type="protein sequence ID" value="KAF6034482.1"/>
    <property type="molecule type" value="Genomic_DNA"/>
</dbReference>
<evidence type="ECO:0000256" key="1">
    <source>
        <dbReference type="SAM" id="MobiDB-lite"/>
    </source>
</evidence>
<dbReference type="Proteomes" id="UP000593567">
    <property type="component" value="Unassembled WGS sequence"/>
</dbReference>
<evidence type="ECO:0000313" key="2">
    <source>
        <dbReference type="EMBL" id="KAF6034482.1"/>
    </source>
</evidence>
<feature type="compositionally biased region" description="Polar residues" evidence="1">
    <location>
        <begin position="32"/>
        <end position="41"/>
    </location>
</feature>